<dbReference type="FunFam" id="2.60.120.260:FF:000031">
    <property type="entry name" value="DUF642 family protein"/>
    <property type="match status" value="1"/>
</dbReference>
<evidence type="ECO:0000256" key="3">
    <source>
        <dbReference type="ARBA" id="ARBA00022525"/>
    </source>
</evidence>
<organism evidence="8 9">
    <name type="scientific">Triticum turgidum subsp. durum</name>
    <name type="common">Durum wheat</name>
    <name type="synonym">Triticum durum</name>
    <dbReference type="NCBI Taxonomy" id="4567"/>
    <lineage>
        <taxon>Eukaryota</taxon>
        <taxon>Viridiplantae</taxon>
        <taxon>Streptophyta</taxon>
        <taxon>Embryophyta</taxon>
        <taxon>Tracheophyta</taxon>
        <taxon>Spermatophyta</taxon>
        <taxon>Magnoliopsida</taxon>
        <taxon>Liliopsida</taxon>
        <taxon>Poales</taxon>
        <taxon>Poaceae</taxon>
        <taxon>BOP clade</taxon>
        <taxon>Pooideae</taxon>
        <taxon>Triticodae</taxon>
        <taxon>Triticeae</taxon>
        <taxon>Triticinae</taxon>
        <taxon>Triticum</taxon>
    </lineage>
</organism>
<comment type="subcellular location">
    <subcellularLocation>
        <location evidence="1">Cell envelope</location>
    </subcellularLocation>
    <subcellularLocation>
        <location evidence="2">Secreted</location>
    </subcellularLocation>
</comment>
<dbReference type="AlphaFoldDB" id="A0A9R0U128"/>
<keyword evidence="5" id="KW-0325">Glycoprotein</keyword>
<feature type="compositionally biased region" description="Pro residues" evidence="6">
    <location>
        <begin position="89"/>
        <end position="101"/>
    </location>
</feature>
<keyword evidence="3" id="KW-0964">Secreted</keyword>
<feature type="domain" description="DUF642" evidence="7">
    <location>
        <begin position="285"/>
        <end position="451"/>
    </location>
</feature>
<evidence type="ECO:0000256" key="4">
    <source>
        <dbReference type="ARBA" id="ARBA00022729"/>
    </source>
</evidence>
<name>A0A9R0U128_TRITD</name>
<feature type="domain" description="DUF642" evidence="7">
    <location>
        <begin position="116"/>
        <end position="273"/>
    </location>
</feature>
<evidence type="ECO:0000313" key="9">
    <source>
        <dbReference type="Proteomes" id="UP000324705"/>
    </source>
</evidence>
<keyword evidence="9" id="KW-1185">Reference proteome</keyword>
<sequence length="456" mass="48024">MHSGWICNFQQYRGSLCTFLTISSTKARGQGQSSSLQPCTARSQSERKSETSSLSAKLAMELPWGALLLALLTVSASSAVATLAVTAPPPAPARAPAPVTAPAPAHASPQAQDAEGLLMNGNFETAPRKVNKTLIVGRHSLPGWTLRGHVEYVSAGPQPGGMFFAVPHGVHALRLGGHASASQNVSVRPGSLYALTFAATRTCAQDEALRIAVSPSLSAPADVAVRTLYSADTADTWAWGFRASSPVAEVTFSNPGVQEDAACGPLIDAVAIKELPTPYPTKDNLIKNDGFEIGPQVFKNSSVGVLLPPKQKDVTSPLPGWIIESLKAVRYIDAAHFSVPAGQYAVELVAGRESAIAQVIRTVPSRAYNLSYVVGDAKNGCHGSMLVEAFAANVTQKVPFQSTGKGGFKAASLRFVAAGVRTRVTFYSSYYHTKVTDGVSLCGPVLDQVKIMPLKL</sequence>
<evidence type="ECO:0000313" key="8">
    <source>
        <dbReference type="EMBL" id="VAI23767.1"/>
    </source>
</evidence>
<dbReference type="PANTHER" id="PTHR31265">
    <property type="entry name" value="OS02G0527500 PROTEIN-RELATED"/>
    <property type="match status" value="1"/>
</dbReference>
<evidence type="ECO:0000256" key="1">
    <source>
        <dbReference type="ARBA" id="ARBA00004196"/>
    </source>
</evidence>
<evidence type="ECO:0000259" key="7">
    <source>
        <dbReference type="Pfam" id="PF04862"/>
    </source>
</evidence>
<evidence type="ECO:0000256" key="6">
    <source>
        <dbReference type="SAM" id="MobiDB-lite"/>
    </source>
</evidence>
<dbReference type="GO" id="GO:0005576">
    <property type="term" value="C:extracellular region"/>
    <property type="evidence" value="ECO:0007669"/>
    <property type="project" value="UniProtKB-SubCell"/>
</dbReference>
<feature type="compositionally biased region" description="Polar residues" evidence="6">
    <location>
        <begin position="29"/>
        <end position="43"/>
    </location>
</feature>
<proteinExistence type="predicted"/>
<accession>A0A9R0U128</accession>
<feature type="region of interest" description="Disordered" evidence="6">
    <location>
        <begin position="29"/>
        <end position="49"/>
    </location>
</feature>
<keyword evidence="4" id="KW-0732">Signal</keyword>
<evidence type="ECO:0000256" key="5">
    <source>
        <dbReference type="ARBA" id="ARBA00023180"/>
    </source>
</evidence>
<dbReference type="PANTHER" id="PTHR31265:SF2">
    <property type="entry name" value="F17A17.37 PROTEIN"/>
    <property type="match status" value="1"/>
</dbReference>
<evidence type="ECO:0000256" key="2">
    <source>
        <dbReference type="ARBA" id="ARBA00004613"/>
    </source>
</evidence>
<dbReference type="InterPro" id="IPR052437">
    <property type="entry name" value="Pectin_Meth_Modulator"/>
</dbReference>
<dbReference type="Gene3D" id="2.60.120.260">
    <property type="entry name" value="Galactose-binding domain-like"/>
    <property type="match status" value="1"/>
</dbReference>
<gene>
    <name evidence="8" type="ORF">TRITD_5Av1G226110</name>
</gene>
<dbReference type="EMBL" id="LT934119">
    <property type="protein sequence ID" value="VAI23767.1"/>
    <property type="molecule type" value="Genomic_DNA"/>
</dbReference>
<dbReference type="Proteomes" id="UP000324705">
    <property type="component" value="Chromosome 5A"/>
</dbReference>
<protein>
    <recommendedName>
        <fullName evidence="7">DUF642 domain-containing protein</fullName>
    </recommendedName>
</protein>
<reference evidence="8 9" key="1">
    <citation type="submission" date="2017-09" db="EMBL/GenBank/DDBJ databases">
        <authorList>
            <consortium name="International Durum Wheat Genome Sequencing Consortium (IDWGSC)"/>
            <person name="Milanesi L."/>
        </authorList>
    </citation>
    <scope>NUCLEOTIDE SEQUENCE [LARGE SCALE GENOMIC DNA]</scope>
    <source>
        <strain evidence="9">cv. Svevo</strain>
    </source>
</reference>
<dbReference type="OMA" id="WEINGHV"/>
<dbReference type="Gramene" id="TRITD5Av1G226110.1">
    <property type="protein sequence ID" value="TRITD5Av1G226110.1"/>
    <property type="gene ID" value="TRITD5Av1G226110"/>
</dbReference>
<dbReference type="Pfam" id="PF04862">
    <property type="entry name" value="DUF642"/>
    <property type="match status" value="2"/>
</dbReference>
<feature type="region of interest" description="Disordered" evidence="6">
    <location>
        <begin position="89"/>
        <end position="111"/>
    </location>
</feature>
<feature type="compositionally biased region" description="Low complexity" evidence="6">
    <location>
        <begin position="102"/>
        <end position="111"/>
    </location>
</feature>
<dbReference type="InterPro" id="IPR006946">
    <property type="entry name" value="DGR2-like_dom"/>
</dbReference>